<dbReference type="Proteomes" id="UP000203987">
    <property type="component" value="Genome"/>
</dbReference>
<dbReference type="GeneID" id="5179629"/>
<feature type="transmembrane region" description="Helical" evidence="1">
    <location>
        <begin position="12"/>
        <end position="34"/>
    </location>
</feature>
<reference evidence="2 3" key="1">
    <citation type="journal article" date="2007" name="J. Virol.">
        <title>Genomic and morphological features of a banchine polydnavirus: comparison with bracoviruses and ichnoviruses.</title>
        <authorList>
            <person name="Lapointe R."/>
            <person name="Tanaka K."/>
            <person name="Barney W.E."/>
            <person name="Whitfield J.B."/>
            <person name="Banks J.C."/>
            <person name="Beliveau C."/>
            <person name="Stoltz D."/>
            <person name="Webb B.A."/>
            <person name="Cusson M."/>
        </authorList>
    </citation>
    <scope>NUCLEOTIDE SEQUENCE [LARGE SCALE GENOMIC DNA]</scope>
</reference>
<dbReference type="KEGG" id="vg:5179629"/>
<accession>A2PZX4</accession>
<organism evidence="2 3">
    <name type="scientific">Ichnoviriform fumiferanae</name>
    <dbReference type="NCBI Taxonomy" id="419435"/>
    <lineage>
        <taxon>Viruses</taxon>
        <taxon>Viruses incertae sedis</taxon>
        <taxon>Polydnaviriformidae</taxon>
        <taxon>Ichnoviriform</taxon>
    </lineage>
</organism>
<evidence type="ECO:0000313" key="2">
    <source>
        <dbReference type="EMBL" id="BAF45546.1"/>
    </source>
</evidence>
<evidence type="ECO:0000256" key="1">
    <source>
        <dbReference type="SAM" id="Phobius"/>
    </source>
</evidence>
<sequence length="127" mass="14819">MGIMIETDQGKIFGNFSIFKLQCIFRIVVDLLYFYRRYGIFFTLLITHIRRPIWITFFLVVLDHLCQYDDIPTVVLPDHIEKIIYRLGHGRLSGNEFSLSRKSINVISVNVRRVIGSGGINIRQINT</sequence>
<proteinExistence type="predicted"/>
<name>A2PZX4_9VIRU</name>
<protein>
    <submittedName>
        <fullName evidence="2">GfV-C8-ORF2</fullName>
    </submittedName>
</protein>
<keyword evidence="1" id="KW-0472">Membrane</keyword>
<dbReference type="EMBL" id="AB289985">
    <property type="protein sequence ID" value="BAF45546.1"/>
    <property type="molecule type" value="Genomic_DNA"/>
</dbReference>
<evidence type="ECO:0000313" key="3">
    <source>
        <dbReference type="Proteomes" id="UP000203987"/>
    </source>
</evidence>
<dbReference type="RefSeq" id="YP_001029443.1">
    <property type="nucleotide sequence ID" value="NC_008940.1"/>
</dbReference>
<keyword evidence="1" id="KW-0812">Transmembrane</keyword>
<keyword evidence="1" id="KW-1133">Transmembrane helix</keyword>